<name>A0A0F9BLH6_9ZZZZ</name>
<gene>
    <name evidence="1" type="ORF">LCGC14_2712600</name>
</gene>
<proteinExistence type="predicted"/>
<reference evidence="1" key="1">
    <citation type="journal article" date="2015" name="Nature">
        <title>Complex archaea that bridge the gap between prokaryotes and eukaryotes.</title>
        <authorList>
            <person name="Spang A."/>
            <person name="Saw J.H."/>
            <person name="Jorgensen S.L."/>
            <person name="Zaremba-Niedzwiedzka K."/>
            <person name="Martijn J."/>
            <person name="Lind A.E."/>
            <person name="van Eijk R."/>
            <person name="Schleper C."/>
            <person name="Guy L."/>
            <person name="Ettema T.J."/>
        </authorList>
    </citation>
    <scope>NUCLEOTIDE SEQUENCE</scope>
</reference>
<organism evidence="1">
    <name type="scientific">marine sediment metagenome</name>
    <dbReference type="NCBI Taxonomy" id="412755"/>
    <lineage>
        <taxon>unclassified sequences</taxon>
        <taxon>metagenomes</taxon>
        <taxon>ecological metagenomes</taxon>
    </lineage>
</organism>
<protein>
    <submittedName>
        <fullName evidence="1">Uncharacterized protein</fullName>
    </submittedName>
</protein>
<sequence>MSILSEELMRAAIADGIKAWQTDMNNFWDVDNQPCPEDTEHYVRRAVAEAAYRETLKMVGDFIENNYGVMPVARMLELIRLGRFNKEVSNGH</sequence>
<dbReference type="AlphaFoldDB" id="A0A0F9BLH6"/>
<dbReference type="EMBL" id="LAZR01048635">
    <property type="protein sequence ID" value="KKK91474.1"/>
    <property type="molecule type" value="Genomic_DNA"/>
</dbReference>
<accession>A0A0F9BLH6</accession>
<comment type="caution">
    <text evidence="1">The sequence shown here is derived from an EMBL/GenBank/DDBJ whole genome shotgun (WGS) entry which is preliminary data.</text>
</comment>
<evidence type="ECO:0000313" key="1">
    <source>
        <dbReference type="EMBL" id="KKK91474.1"/>
    </source>
</evidence>